<keyword evidence="3" id="KW-1185">Reference proteome</keyword>
<feature type="non-terminal residue" evidence="2">
    <location>
        <position position="1"/>
    </location>
</feature>
<dbReference type="AlphaFoldDB" id="A0A392SQK4"/>
<organism evidence="2 3">
    <name type="scientific">Trifolium medium</name>
    <dbReference type="NCBI Taxonomy" id="97028"/>
    <lineage>
        <taxon>Eukaryota</taxon>
        <taxon>Viridiplantae</taxon>
        <taxon>Streptophyta</taxon>
        <taxon>Embryophyta</taxon>
        <taxon>Tracheophyta</taxon>
        <taxon>Spermatophyta</taxon>
        <taxon>Magnoliopsida</taxon>
        <taxon>eudicotyledons</taxon>
        <taxon>Gunneridae</taxon>
        <taxon>Pentapetalae</taxon>
        <taxon>rosids</taxon>
        <taxon>fabids</taxon>
        <taxon>Fabales</taxon>
        <taxon>Fabaceae</taxon>
        <taxon>Papilionoideae</taxon>
        <taxon>50 kb inversion clade</taxon>
        <taxon>NPAAA clade</taxon>
        <taxon>Hologalegina</taxon>
        <taxon>IRL clade</taxon>
        <taxon>Trifolieae</taxon>
        <taxon>Trifolium</taxon>
    </lineage>
</organism>
<protein>
    <submittedName>
        <fullName evidence="2">Uncharacterized protein</fullName>
    </submittedName>
</protein>
<proteinExistence type="predicted"/>
<feature type="region of interest" description="Disordered" evidence="1">
    <location>
        <begin position="1"/>
        <end position="28"/>
    </location>
</feature>
<sequence>GLGGLEKRKEGAQVGEGPETSYSLFPGD</sequence>
<feature type="compositionally biased region" description="Basic and acidic residues" evidence="1">
    <location>
        <begin position="1"/>
        <end position="11"/>
    </location>
</feature>
<evidence type="ECO:0000313" key="2">
    <source>
        <dbReference type="EMBL" id="MCI51158.1"/>
    </source>
</evidence>
<comment type="caution">
    <text evidence="2">The sequence shown here is derived from an EMBL/GenBank/DDBJ whole genome shotgun (WGS) entry which is preliminary data.</text>
</comment>
<name>A0A392SQK4_9FABA</name>
<dbReference type="Proteomes" id="UP000265520">
    <property type="component" value="Unassembled WGS sequence"/>
</dbReference>
<dbReference type="EMBL" id="LXQA010427774">
    <property type="protein sequence ID" value="MCI51158.1"/>
    <property type="molecule type" value="Genomic_DNA"/>
</dbReference>
<evidence type="ECO:0000313" key="3">
    <source>
        <dbReference type="Proteomes" id="UP000265520"/>
    </source>
</evidence>
<evidence type="ECO:0000256" key="1">
    <source>
        <dbReference type="SAM" id="MobiDB-lite"/>
    </source>
</evidence>
<accession>A0A392SQK4</accession>
<reference evidence="2 3" key="1">
    <citation type="journal article" date="2018" name="Front. Plant Sci.">
        <title>Red Clover (Trifolium pratense) and Zigzag Clover (T. medium) - A Picture of Genomic Similarities and Differences.</title>
        <authorList>
            <person name="Dluhosova J."/>
            <person name="Istvanek J."/>
            <person name="Nedelnik J."/>
            <person name="Repkova J."/>
        </authorList>
    </citation>
    <scope>NUCLEOTIDE SEQUENCE [LARGE SCALE GENOMIC DNA]</scope>
    <source>
        <strain evidence="3">cv. 10/8</strain>
        <tissue evidence="2">Leaf</tissue>
    </source>
</reference>